<dbReference type="Pfam" id="PF09990">
    <property type="entry name" value="DUF2231"/>
    <property type="match status" value="1"/>
</dbReference>
<keyword evidence="4" id="KW-1185">Reference proteome</keyword>
<keyword evidence="1" id="KW-0472">Membrane</keyword>
<dbReference type="Proteomes" id="UP000197361">
    <property type="component" value="Unassembled WGS sequence"/>
</dbReference>
<dbReference type="RefSeq" id="WP_088440856.1">
    <property type="nucleotide sequence ID" value="NZ_BMMC01000003.1"/>
</dbReference>
<organism evidence="3 4">
    <name type="scientific">Sphingopyxis bauzanensis</name>
    <dbReference type="NCBI Taxonomy" id="651663"/>
    <lineage>
        <taxon>Bacteria</taxon>
        <taxon>Pseudomonadati</taxon>
        <taxon>Pseudomonadota</taxon>
        <taxon>Alphaproteobacteria</taxon>
        <taxon>Sphingomonadales</taxon>
        <taxon>Sphingomonadaceae</taxon>
        <taxon>Sphingopyxis</taxon>
    </lineage>
</organism>
<sequence>MATRPSPDRRPVHPVHGLLLAFPVALFTTALLSDIAYLNTAEMQWSNFAAWAITGALLAGAPLLLWAALGLWRRRRDPARRHALAYFLLLLVMWGAGLINAFKHSQDAWSSVGTAGVALSIVAAVTALAAGWLGFSGERIAR</sequence>
<gene>
    <name evidence="3" type="ORF">CDQ92_07870</name>
</gene>
<feature type="transmembrane region" description="Helical" evidence="1">
    <location>
        <begin position="108"/>
        <end position="135"/>
    </location>
</feature>
<dbReference type="AlphaFoldDB" id="A0A246JV96"/>
<feature type="transmembrane region" description="Helical" evidence="1">
    <location>
        <begin position="48"/>
        <end position="72"/>
    </location>
</feature>
<dbReference type="OrthoDB" id="2873672at2"/>
<keyword evidence="1" id="KW-0812">Transmembrane</keyword>
<evidence type="ECO:0000256" key="1">
    <source>
        <dbReference type="SAM" id="Phobius"/>
    </source>
</evidence>
<accession>A0A246JV96</accession>
<evidence type="ECO:0000313" key="3">
    <source>
        <dbReference type="EMBL" id="OWQ97001.1"/>
    </source>
</evidence>
<feature type="domain" description="DUF2231" evidence="2">
    <location>
        <begin position="13"/>
        <end position="134"/>
    </location>
</feature>
<dbReference type="EMBL" id="NISK01000002">
    <property type="protein sequence ID" value="OWQ97001.1"/>
    <property type="molecule type" value="Genomic_DNA"/>
</dbReference>
<evidence type="ECO:0000313" key="4">
    <source>
        <dbReference type="Proteomes" id="UP000197361"/>
    </source>
</evidence>
<protein>
    <recommendedName>
        <fullName evidence="2">DUF2231 domain-containing protein</fullName>
    </recommendedName>
</protein>
<reference evidence="3 4" key="1">
    <citation type="journal article" date="2010" name="Int. J. Syst. Evol. Microbiol.">
        <title>Sphingopyxis bauzanensis sp. nov., a psychrophilic bacterium isolated from soil.</title>
        <authorList>
            <person name="Zhang D.C."/>
            <person name="Liu H.C."/>
            <person name="Xin Y.H."/>
            <person name="Zhou Y.G."/>
            <person name="Schinner F."/>
            <person name="Margesin R."/>
        </authorList>
    </citation>
    <scope>NUCLEOTIDE SEQUENCE [LARGE SCALE GENOMIC DNA]</scope>
    <source>
        <strain evidence="3 4">DSM 22271</strain>
    </source>
</reference>
<evidence type="ECO:0000259" key="2">
    <source>
        <dbReference type="Pfam" id="PF09990"/>
    </source>
</evidence>
<feature type="transmembrane region" description="Helical" evidence="1">
    <location>
        <begin position="84"/>
        <end position="102"/>
    </location>
</feature>
<dbReference type="InterPro" id="IPR019251">
    <property type="entry name" value="DUF2231_TM"/>
</dbReference>
<comment type="caution">
    <text evidence="3">The sequence shown here is derived from an EMBL/GenBank/DDBJ whole genome shotgun (WGS) entry which is preliminary data.</text>
</comment>
<name>A0A246JV96_9SPHN</name>
<keyword evidence="1" id="KW-1133">Transmembrane helix</keyword>
<proteinExistence type="predicted"/>